<sequence>MRHTEDIRTFLVKLLFLIFLFCKSMNVAAQNTKYLIQNYTSKDGLPQNSVLAIQFDVFGYCWLATEAGIVRFDNQKFQTYTSKEIKGLSSNRIRFIVPSKAGALYFSNTNKESYIINNNTQIRSSFPIKSSERPRIYSDNGYSIPQNPYLDSILIDEKPKDEKPFLHSIITLSNGQIYFHNNNNLFYLYKNKYKKIPIDDKEFSSETALNDTYFIQIFKSNRILLWKNGKLENRKQKIYGPISINKHFLNGRFKIFWTAQNNYIISKNNVYEIYTKNDSIFSKLILENLQIPHITSFNYLSKENKYFVGSSTNGLFIVTPNKFNYYLSKNDNNYENYNTIVKTSNGSIIANNNIFSPNGNASKIKFDNIRYLHAYVSKNDVIYYDADFRLNKINIRDKQNIEIDILKGRLKASIVRNNILYFLESHRVFILKYDKIVEQYHLPNNIDANGMIPYNGDTAILFTTTGFYKFNLVNGKMYKGWLKNLPIRTIHLEDKHRWWIATDGFGAFLFDNNNIIPFSNYLDNSFNSIHSFIEDKKGNYWLPTNNGLYVINKQVLYEGLVHNKNLYFFHYSYKDGLKSDEFNGSGNPAYLWANNGELILPTINGLVHFDANNIQPNLPKNKIYIDNIIVNDTSYLSIKDKLEIAPDFYNLSFTLSSPYFGNFENNPIQYFIEGLSKKWEPVDRNGIIHINTLPTGNYTLKIRKATSIDALKYEIDIKISVLPYFYETWWFRMLCTITIILIFLIFIRIRILKLKRINKKIELTVEEKTSELRNNIFTLEKTKEKLRVSNNVKERTIAIVLHDLRSPIRFISIISKDLLKKINQQKDSFPPNIRNNMDALNKSLISLEEYSLQFFSWAKSQQDDFHVNYSFFSIYGLFKEIENLYKEILMVQNNELIIPHTGLMVYSDRFILSIIIRNLIDNANKNMKAGVVYLSAEIFENKFHIIIEDTGPGINKMELKKYYNNDFTNSKKGMGHSIIIDLLPKIQATLDLETTTKGTKFNITINHHRQYDIYVQGDSTPLN</sequence>
<dbReference type="PROSITE" id="PS50109">
    <property type="entry name" value="HIS_KIN"/>
    <property type="match status" value="1"/>
</dbReference>
<proteinExistence type="predicted"/>
<dbReference type="InterPro" id="IPR036097">
    <property type="entry name" value="HisK_dim/P_sf"/>
</dbReference>
<dbReference type="PANTHER" id="PTHR43547">
    <property type="entry name" value="TWO-COMPONENT HISTIDINE KINASE"/>
    <property type="match status" value="1"/>
</dbReference>
<dbReference type="KEGG" id="arac:E0W69_005500"/>
<dbReference type="InterPro" id="IPR003594">
    <property type="entry name" value="HATPase_dom"/>
</dbReference>
<dbReference type="PANTHER" id="PTHR43547:SF2">
    <property type="entry name" value="HYBRID SIGNAL TRANSDUCTION HISTIDINE KINASE C"/>
    <property type="match status" value="1"/>
</dbReference>
<accession>A0A5P2G9E5</accession>
<dbReference type="Gene3D" id="2.60.40.10">
    <property type="entry name" value="Immunoglobulins"/>
    <property type="match status" value="1"/>
</dbReference>
<dbReference type="InterPro" id="IPR036890">
    <property type="entry name" value="HATPase_C_sf"/>
</dbReference>
<evidence type="ECO:0000256" key="1">
    <source>
        <dbReference type="ARBA" id="ARBA00022553"/>
    </source>
</evidence>
<dbReference type="GO" id="GO:0000155">
    <property type="term" value="F:phosphorelay sensor kinase activity"/>
    <property type="evidence" value="ECO:0007669"/>
    <property type="project" value="InterPro"/>
</dbReference>
<evidence type="ECO:0000313" key="4">
    <source>
        <dbReference type="EMBL" id="QES88141.1"/>
    </source>
</evidence>
<dbReference type="Gene3D" id="1.10.287.130">
    <property type="match status" value="1"/>
</dbReference>
<protein>
    <recommendedName>
        <fullName evidence="3">Histidine kinase domain-containing protein</fullName>
    </recommendedName>
</protein>
<dbReference type="AlphaFoldDB" id="A0A5P2G9E5"/>
<dbReference type="InterPro" id="IPR005467">
    <property type="entry name" value="His_kinase_dom"/>
</dbReference>
<dbReference type="RefSeq" id="WP_150926004.1">
    <property type="nucleotide sequence ID" value="NZ_CP044016.1"/>
</dbReference>
<dbReference type="Pfam" id="PF02518">
    <property type="entry name" value="HATPase_c"/>
    <property type="match status" value="1"/>
</dbReference>
<dbReference type="CDD" id="cd00075">
    <property type="entry name" value="HATPase"/>
    <property type="match status" value="1"/>
</dbReference>
<organism evidence="4 5">
    <name type="scientific">Rhizosphaericola mali</name>
    <dbReference type="NCBI Taxonomy" id="2545455"/>
    <lineage>
        <taxon>Bacteria</taxon>
        <taxon>Pseudomonadati</taxon>
        <taxon>Bacteroidota</taxon>
        <taxon>Chitinophagia</taxon>
        <taxon>Chitinophagales</taxon>
        <taxon>Chitinophagaceae</taxon>
        <taxon>Rhizosphaericola</taxon>
    </lineage>
</organism>
<dbReference type="Gene3D" id="3.30.565.10">
    <property type="entry name" value="Histidine kinase-like ATPase, C-terminal domain"/>
    <property type="match status" value="1"/>
</dbReference>
<gene>
    <name evidence="4" type="ORF">E0W69_005500</name>
</gene>
<keyword evidence="2" id="KW-0472">Membrane</keyword>
<dbReference type="EMBL" id="CP044016">
    <property type="protein sequence ID" value="QES88141.1"/>
    <property type="molecule type" value="Genomic_DNA"/>
</dbReference>
<keyword evidence="2" id="KW-1133">Transmembrane helix</keyword>
<dbReference type="InterPro" id="IPR015943">
    <property type="entry name" value="WD40/YVTN_repeat-like_dom_sf"/>
</dbReference>
<dbReference type="Gene3D" id="2.130.10.10">
    <property type="entry name" value="YVTN repeat-like/Quinoprotein amine dehydrogenase"/>
    <property type="match status" value="2"/>
</dbReference>
<dbReference type="SUPFAM" id="SSF47384">
    <property type="entry name" value="Homodimeric domain of signal transducing histidine kinase"/>
    <property type="match status" value="1"/>
</dbReference>
<evidence type="ECO:0000256" key="2">
    <source>
        <dbReference type="SAM" id="Phobius"/>
    </source>
</evidence>
<keyword evidence="1" id="KW-0597">Phosphoprotein</keyword>
<keyword evidence="2" id="KW-0812">Transmembrane</keyword>
<dbReference type="SUPFAM" id="SSF55874">
    <property type="entry name" value="ATPase domain of HSP90 chaperone/DNA topoisomerase II/histidine kinase"/>
    <property type="match status" value="1"/>
</dbReference>
<evidence type="ECO:0000313" key="5">
    <source>
        <dbReference type="Proteomes" id="UP000292424"/>
    </source>
</evidence>
<evidence type="ECO:0000259" key="3">
    <source>
        <dbReference type="PROSITE" id="PS50109"/>
    </source>
</evidence>
<feature type="domain" description="Histidine kinase" evidence="3">
    <location>
        <begin position="799"/>
        <end position="1009"/>
    </location>
</feature>
<feature type="transmembrane region" description="Helical" evidence="2">
    <location>
        <begin position="729"/>
        <end position="749"/>
    </location>
</feature>
<dbReference type="InterPro" id="IPR013783">
    <property type="entry name" value="Ig-like_fold"/>
</dbReference>
<dbReference type="Proteomes" id="UP000292424">
    <property type="component" value="Chromosome"/>
</dbReference>
<dbReference type="OrthoDB" id="8676692at2"/>
<keyword evidence="5" id="KW-1185">Reference proteome</keyword>
<reference evidence="4 5" key="1">
    <citation type="submission" date="2019-09" db="EMBL/GenBank/DDBJ databases">
        <title>Complete genome sequence of Arachidicoccus sp. B3-10 isolated from apple orchard soil.</title>
        <authorList>
            <person name="Kim H.S."/>
            <person name="Han K.-I."/>
            <person name="Suh M.K."/>
            <person name="Lee K.C."/>
            <person name="Eom M.K."/>
            <person name="Kim J.-S."/>
            <person name="Kang S.W."/>
            <person name="Sin Y."/>
            <person name="Lee J.-S."/>
        </authorList>
    </citation>
    <scope>NUCLEOTIDE SEQUENCE [LARGE SCALE GENOMIC DNA]</scope>
    <source>
        <strain evidence="4 5">B3-10</strain>
    </source>
</reference>
<name>A0A5P2G9E5_9BACT</name>